<dbReference type="Pfam" id="PF13452">
    <property type="entry name" value="FAS1_DH_region"/>
    <property type="match status" value="1"/>
</dbReference>
<dbReference type="Gene3D" id="3.10.129.10">
    <property type="entry name" value="Hotdog Thioesterase"/>
    <property type="match status" value="1"/>
</dbReference>
<dbReference type="InterPro" id="IPR039569">
    <property type="entry name" value="FAS1-like_DH_region"/>
</dbReference>
<protein>
    <submittedName>
        <fullName evidence="3">3-methylfumaryl-CoA hydratase</fullName>
    </submittedName>
</protein>
<dbReference type="GO" id="GO:0019171">
    <property type="term" value="F:(3R)-hydroxyacyl-[acyl-carrier-protein] dehydratase activity"/>
    <property type="evidence" value="ECO:0007669"/>
    <property type="project" value="TreeGrafter"/>
</dbReference>
<feature type="domain" description="FAS1-like dehydratase" evidence="2">
    <location>
        <begin position="110"/>
        <end position="169"/>
    </location>
</feature>
<dbReference type="EMBL" id="FNZM01000003">
    <property type="protein sequence ID" value="SEJ18204.1"/>
    <property type="molecule type" value="Genomic_DNA"/>
</dbReference>
<evidence type="ECO:0000313" key="3">
    <source>
        <dbReference type="EMBL" id="SEJ18204.1"/>
    </source>
</evidence>
<dbReference type="InterPro" id="IPR029069">
    <property type="entry name" value="HotDog_dom_sf"/>
</dbReference>
<evidence type="ECO:0000259" key="2">
    <source>
        <dbReference type="Pfam" id="PF13452"/>
    </source>
</evidence>
<feature type="region of interest" description="Disordered" evidence="1">
    <location>
        <begin position="182"/>
        <end position="201"/>
    </location>
</feature>
<feature type="compositionally biased region" description="Pro residues" evidence="1">
    <location>
        <begin position="186"/>
        <end position="196"/>
    </location>
</feature>
<dbReference type="SUPFAM" id="SSF54637">
    <property type="entry name" value="Thioesterase/thiol ester dehydrase-isomerase"/>
    <property type="match status" value="2"/>
</dbReference>
<reference evidence="3 4" key="1">
    <citation type="submission" date="2016-10" db="EMBL/GenBank/DDBJ databases">
        <authorList>
            <person name="Varghese N."/>
            <person name="Submissions S."/>
        </authorList>
    </citation>
    <scope>NUCLEOTIDE SEQUENCE [LARGE SCALE GENOMIC DNA]</scope>
    <source>
        <strain evidence="3 4">LMG 22274</strain>
    </source>
</reference>
<sequence>MTGTFNRYFRRAGHSPTVASFLLQKALAAPALETAMHACQPDRLEQPTQNVTDFLSPAPAAALAATLDCRSTPRSGDALPPIWHWLYFWSAAPQAELGSDGHPQKGGFLPDLGLPRRMAAGGRMSFHAPLRIGAQAERVSRVLNIEHKEGRSGRLAFVTVEHAIESDGVTAIREEQDIVYREPAQPGQPQPKPTPAPANADWTREITPSETLLFRYSALTFNGHRIHYDREYARGVEGYPDLVVHGPLIATLLLDLVSRSVPGAVVREYAWKAVRPTFLGHPFRVCGRRAEDAQSIELWAQDHDGALTMSARAVLA</sequence>
<gene>
    <name evidence="3" type="ORF">SAMN05216550_10371</name>
</gene>
<proteinExistence type="predicted"/>
<dbReference type="AlphaFoldDB" id="A0AAQ1JSP7"/>
<dbReference type="PANTHER" id="PTHR28152">
    <property type="entry name" value="HYDROXYACYL-THIOESTER DEHYDRATASE TYPE 2, MITOCHONDRIAL"/>
    <property type="match status" value="1"/>
</dbReference>
<evidence type="ECO:0000313" key="4">
    <source>
        <dbReference type="Proteomes" id="UP000183529"/>
    </source>
</evidence>
<dbReference type="Proteomes" id="UP000183529">
    <property type="component" value="Unassembled WGS sequence"/>
</dbReference>
<dbReference type="PANTHER" id="PTHR28152:SF1">
    <property type="entry name" value="HYDROXYACYL-THIOESTER DEHYDRATASE TYPE 2, MITOCHONDRIAL"/>
    <property type="match status" value="1"/>
</dbReference>
<evidence type="ECO:0000256" key="1">
    <source>
        <dbReference type="SAM" id="MobiDB-lite"/>
    </source>
</evidence>
<comment type="caution">
    <text evidence="3">The sequence shown here is derived from an EMBL/GenBank/DDBJ whole genome shotgun (WGS) entry which is preliminary data.</text>
</comment>
<name>A0AAQ1JSP7_9BURK</name>
<accession>A0AAQ1JSP7</accession>
<dbReference type="InterPro" id="IPR052741">
    <property type="entry name" value="Mitochondrial_HTD2"/>
</dbReference>
<organism evidence="3 4">
    <name type="scientific">Paraburkholderia tropica</name>
    <dbReference type="NCBI Taxonomy" id="92647"/>
    <lineage>
        <taxon>Bacteria</taxon>
        <taxon>Pseudomonadati</taxon>
        <taxon>Pseudomonadota</taxon>
        <taxon>Betaproteobacteria</taxon>
        <taxon>Burkholderiales</taxon>
        <taxon>Burkholderiaceae</taxon>
        <taxon>Paraburkholderia</taxon>
    </lineage>
</organism>